<comment type="caution">
    <text evidence="1">The sequence shown here is derived from an EMBL/GenBank/DDBJ whole genome shotgun (WGS) entry which is preliminary data.</text>
</comment>
<gene>
    <name evidence="1" type="ORF">Patl1_10848</name>
</gene>
<dbReference type="Proteomes" id="UP001164250">
    <property type="component" value="Chromosome 12"/>
</dbReference>
<evidence type="ECO:0000313" key="2">
    <source>
        <dbReference type="Proteomes" id="UP001164250"/>
    </source>
</evidence>
<proteinExistence type="predicted"/>
<organism evidence="1 2">
    <name type="scientific">Pistacia atlantica</name>
    <dbReference type="NCBI Taxonomy" id="434234"/>
    <lineage>
        <taxon>Eukaryota</taxon>
        <taxon>Viridiplantae</taxon>
        <taxon>Streptophyta</taxon>
        <taxon>Embryophyta</taxon>
        <taxon>Tracheophyta</taxon>
        <taxon>Spermatophyta</taxon>
        <taxon>Magnoliopsida</taxon>
        <taxon>eudicotyledons</taxon>
        <taxon>Gunneridae</taxon>
        <taxon>Pentapetalae</taxon>
        <taxon>rosids</taxon>
        <taxon>malvids</taxon>
        <taxon>Sapindales</taxon>
        <taxon>Anacardiaceae</taxon>
        <taxon>Pistacia</taxon>
    </lineage>
</organism>
<sequence>MRNKYSAFIASNLLNIHCGPSYLSTIFISLFINSIHRLTLSPLSKSRILHSTMNSKTSFLFALLLITSSLCMATRPGSSDPFSAQLKRSSGKPTNNNKGGGNDGGLGGTFGPGSGFSIPGFGNGIIGGGYGGGYGGPNGGHSKNGVIRPSTVCKEKGPCYMKKLTCPSKCFTSYSRSGKGYGGGGGGGGCTMDCKKKCIAYC</sequence>
<evidence type="ECO:0000313" key="1">
    <source>
        <dbReference type="EMBL" id="KAJ0081237.1"/>
    </source>
</evidence>
<dbReference type="EMBL" id="CM047908">
    <property type="protein sequence ID" value="KAJ0081237.1"/>
    <property type="molecule type" value="Genomic_DNA"/>
</dbReference>
<accession>A0ACC1A338</accession>
<protein>
    <submittedName>
        <fullName evidence="1">Uncharacterized protein</fullName>
    </submittedName>
</protein>
<name>A0ACC1A338_9ROSI</name>
<reference evidence="2" key="1">
    <citation type="journal article" date="2023" name="G3 (Bethesda)">
        <title>Genome assembly and association tests identify interacting loci associated with vigor, precocity, and sex in interspecific pistachio rootstocks.</title>
        <authorList>
            <person name="Palmer W."/>
            <person name="Jacygrad E."/>
            <person name="Sagayaradj S."/>
            <person name="Cavanaugh K."/>
            <person name="Han R."/>
            <person name="Bertier L."/>
            <person name="Beede B."/>
            <person name="Kafkas S."/>
            <person name="Golino D."/>
            <person name="Preece J."/>
            <person name="Michelmore R."/>
        </authorList>
    </citation>
    <scope>NUCLEOTIDE SEQUENCE [LARGE SCALE GENOMIC DNA]</scope>
</reference>
<keyword evidence="2" id="KW-1185">Reference proteome</keyword>